<organism evidence="1">
    <name type="scientific">uncultured delta proteobacterium HF4000_08N17</name>
    <dbReference type="NCBI Taxonomy" id="710836"/>
    <lineage>
        <taxon>Bacteria</taxon>
        <taxon>Deltaproteobacteria</taxon>
        <taxon>environmental samples</taxon>
    </lineage>
</organism>
<name>E0XVE7_9DELT</name>
<proteinExistence type="predicted"/>
<reference evidence="1" key="1">
    <citation type="journal article" date="2011" name="Environ. Microbiol.">
        <title>Time-series analyses of Monterey Bay coastal microbial picoplankton using a 'genome proxy' microarray.</title>
        <authorList>
            <person name="Rich V.I."/>
            <person name="Pham V.D."/>
            <person name="Eppley J."/>
            <person name="Shi Y."/>
            <person name="DeLong E.F."/>
        </authorList>
    </citation>
    <scope>NUCLEOTIDE SEQUENCE</scope>
</reference>
<accession>E0XVE7</accession>
<protein>
    <submittedName>
        <fullName evidence="1">Uncharacterized protein</fullName>
    </submittedName>
</protein>
<evidence type="ECO:0000313" key="1">
    <source>
        <dbReference type="EMBL" id="ADI18388.1"/>
    </source>
</evidence>
<sequence>MFHYKTIIPHFIATRPDFPFGKKSLFFCLSNCEELLVGLFTGVDGVSMKLEN</sequence>
<dbReference type="EMBL" id="GU474888">
    <property type="protein sequence ID" value="ADI18388.1"/>
    <property type="molecule type" value="Genomic_DNA"/>
</dbReference>
<dbReference type="AlphaFoldDB" id="E0XVE7"/>